<dbReference type="SMART" id="SM00065">
    <property type="entry name" value="GAF"/>
    <property type="match status" value="1"/>
</dbReference>
<evidence type="ECO:0000256" key="1">
    <source>
        <dbReference type="ARBA" id="ARBA00000085"/>
    </source>
</evidence>
<evidence type="ECO:0000256" key="6">
    <source>
        <dbReference type="ARBA" id="ARBA00023012"/>
    </source>
</evidence>
<dbReference type="SMART" id="SM00220">
    <property type="entry name" value="S_TKc"/>
    <property type="match status" value="1"/>
</dbReference>
<dbReference type="CDD" id="cd00082">
    <property type="entry name" value="HisKA"/>
    <property type="match status" value="1"/>
</dbReference>
<evidence type="ECO:0000256" key="4">
    <source>
        <dbReference type="ARBA" id="ARBA00022553"/>
    </source>
</evidence>
<dbReference type="SUPFAM" id="SSF56112">
    <property type="entry name" value="Protein kinase-like (PK-like)"/>
    <property type="match status" value="1"/>
</dbReference>
<dbReference type="InterPro" id="IPR036890">
    <property type="entry name" value="HATPase_C_sf"/>
</dbReference>
<protein>
    <recommendedName>
        <fullName evidence="3">histidine kinase</fullName>
        <ecNumber evidence="3">2.7.13.3</ecNumber>
    </recommendedName>
</protein>
<dbReference type="PROSITE" id="PS50011">
    <property type="entry name" value="PROTEIN_KINASE_DOM"/>
    <property type="match status" value="1"/>
</dbReference>
<dbReference type="Pfam" id="PF01590">
    <property type="entry name" value="GAF"/>
    <property type="match status" value="1"/>
</dbReference>
<comment type="subcellular location">
    <subcellularLocation>
        <location evidence="2">Cell membrane</location>
    </subcellularLocation>
</comment>
<dbReference type="PANTHER" id="PTHR43642">
    <property type="entry name" value="HYBRID SIGNAL TRANSDUCTION HISTIDINE KINASE G"/>
    <property type="match status" value="1"/>
</dbReference>
<keyword evidence="5 10" id="KW-0808">Transferase</keyword>
<name>A0ABQ3X2M5_9ACTN</name>
<dbReference type="GO" id="GO:0016301">
    <property type="term" value="F:kinase activity"/>
    <property type="evidence" value="ECO:0007669"/>
    <property type="project" value="UniProtKB-KW"/>
</dbReference>
<comment type="caution">
    <text evidence="10">The sequence shown here is derived from an EMBL/GenBank/DDBJ whole genome shotgun (WGS) entry which is preliminary data.</text>
</comment>
<dbReference type="InterPro" id="IPR036097">
    <property type="entry name" value="HisK_dim/P_sf"/>
</dbReference>
<dbReference type="InterPro" id="IPR041664">
    <property type="entry name" value="AAA_16"/>
</dbReference>
<dbReference type="InterPro" id="IPR005467">
    <property type="entry name" value="His_kinase_dom"/>
</dbReference>
<keyword evidence="11" id="KW-1185">Reference proteome</keyword>
<dbReference type="Gene3D" id="3.30.450.40">
    <property type="match status" value="1"/>
</dbReference>
<keyword evidence="5 10" id="KW-0418">Kinase</keyword>
<gene>
    <name evidence="10" type="ORF">Aco03nite_011720</name>
</gene>
<dbReference type="InterPro" id="IPR004358">
    <property type="entry name" value="Sig_transdc_His_kin-like_C"/>
</dbReference>
<keyword evidence="6" id="KW-0902">Two-component regulatory system</keyword>
<evidence type="ECO:0000259" key="9">
    <source>
        <dbReference type="PROSITE" id="PS50109"/>
    </source>
</evidence>
<dbReference type="SUPFAM" id="SSF55874">
    <property type="entry name" value="ATPase domain of HSP90 chaperone/DNA topoisomerase II/histidine kinase"/>
    <property type="match status" value="1"/>
</dbReference>
<dbReference type="InterPro" id="IPR000719">
    <property type="entry name" value="Prot_kinase_dom"/>
</dbReference>
<dbReference type="PROSITE" id="PS50109">
    <property type="entry name" value="HIS_KIN"/>
    <property type="match status" value="1"/>
</dbReference>
<evidence type="ECO:0000256" key="7">
    <source>
        <dbReference type="SAM" id="MobiDB-lite"/>
    </source>
</evidence>
<feature type="domain" description="Protein kinase" evidence="8">
    <location>
        <begin position="1"/>
        <end position="257"/>
    </location>
</feature>
<reference evidence="10 11" key="1">
    <citation type="submission" date="2021-01" db="EMBL/GenBank/DDBJ databases">
        <title>Whole genome shotgun sequence of Actinoplanes couchii NBRC 106145.</title>
        <authorList>
            <person name="Komaki H."/>
            <person name="Tamura T."/>
        </authorList>
    </citation>
    <scope>NUCLEOTIDE SEQUENCE [LARGE SCALE GENOMIC DNA]</scope>
    <source>
        <strain evidence="10 11">NBRC 106145</strain>
    </source>
</reference>
<dbReference type="InterPro" id="IPR003594">
    <property type="entry name" value="HATPase_dom"/>
</dbReference>
<dbReference type="InterPro" id="IPR003018">
    <property type="entry name" value="GAF"/>
</dbReference>
<dbReference type="InterPro" id="IPR003661">
    <property type="entry name" value="HisK_dim/P_dom"/>
</dbReference>
<dbReference type="Pfam" id="PF02518">
    <property type="entry name" value="HATPase_c"/>
    <property type="match status" value="1"/>
</dbReference>
<evidence type="ECO:0000256" key="3">
    <source>
        <dbReference type="ARBA" id="ARBA00012438"/>
    </source>
</evidence>
<dbReference type="PRINTS" id="PR00344">
    <property type="entry name" value="BCTRLSENSOR"/>
</dbReference>
<dbReference type="Pfam" id="PF00069">
    <property type="entry name" value="Pkinase"/>
    <property type="match status" value="1"/>
</dbReference>
<dbReference type="SUPFAM" id="SSF52540">
    <property type="entry name" value="P-loop containing nucleoside triphosphate hydrolases"/>
    <property type="match status" value="1"/>
</dbReference>
<dbReference type="InterPro" id="IPR053159">
    <property type="entry name" value="Hybrid_Histidine_Kinase"/>
</dbReference>
<dbReference type="Pfam" id="PF00512">
    <property type="entry name" value="HisKA"/>
    <property type="match status" value="1"/>
</dbReference>
<keyword evidence="4" id="KW-0597">Phosphoprotein</keyword>
<dbReference type="Gene3D" id="1.10.287.130">
    <property type="match status" value="1"/>
</dbReference>
<dbReference type="SUPFAM" id="SSF47384">
    <property type="entry name" value="Homodimeric domain of signal transducing histidine kinase"/>
    <property type="match status" value="1"/>
</dbReference>
<evidence type="ECO:0000256" key="2">
    <source>
        <dbReference type="ARBA" id="ARBA00004236"/>
    </source>
</evidence>
<proteinExistence type="predicted"/>
<dbReference type="SUPFAM" id="SSF55781">
    <property type="entry name" value="GAF domain-like"/>
    <property type="match status" value="1"/>
</dbReference>
<dbReference type="InterPro" id="IPR008266">
    <property type="entry name" value="Tyr_kinase_AS"/>
</dbReference>
<feature type="region of interest" description="Disordered" evidence="7">
    <location>
        <begin position="250"/>
        <end position="271"/>
    </location>
</feature>
<dbReference type="Gene3D" id="1.10.510.10">
    <property type="entry name" value="Transferase(Phosphotransferase) domain 1"/>
    <property type="match status" value="1"/>
</dbReference>
<sequence>MLRYAYKGAENKQNRVVLYRSERTQVFRRTAPDGRSVIHKRATGPGATHRTGHEQAVLRGLAGIRGVPRLADDRSRRVLILADDDARALDGAPLAVPQLWDLAVDLAWTLAAVHRAGVIHRDITPANVLLTGDGTPLLIDFDLALRGPDRGAPSDGPIGTLGFLAPEQTGRIGTAVDSRADLYGLGATLYALATGVPPIAGTDTLALVRDTLVRPPVPPERCRAGLPSRFAAIVMRLLEKDPARRYQSAEGLAHDLARGRDDPDGRGPLGDRDFPAFLVPPAHPVGRDTEIGPLTEALDRSLRGGGPALLVTGPPGIGKSTLLRTLRPLVTARGGWFAPGRFDRFRTGTGTGGITRALRALVQAALAEPEPEIAEDRRRLAAELGGDTEVVHAAIPEMAGLLGLPDRPVAADPLSDQDRDRAGAAAVAVLRGFAARHRIVLVLDDLQWAGDGSLRVLEAILNAGPIPGLLITGTYRDAEPELRALIERGQRAGRIAPEIRLGGLGPDGAAALVGAVLRLRPPAAAGLAEAVRDGAGGSPYTMVELLNGLRSERLLSLSAEGWRWEPEAVRSFVAAHQVPRLLSVRVEQLPAPARHHLAALSGLGGDVATGLLAAATGTAEPALTRDLTPAADGGLILITGGTVRFRLDLVHQTARELWTAAEREQTHLDMARRLAGRPGYEQEAAEQYLAAADLVTDPAERRAAAVLLHAAGRRTARLTNHGVAAELFDAAARLVADPDPLSDVIAADRHATLYCLGRLDEADRIHQDLAARPADLLVLAGAAAVQVNLLAQRGDSRSSWELGLDMLRRFGVEPPDDLASYVRAETAGLRDRLDDLDLAGETTDPRVLAAGRLLNRLLVPAYRLGPLHHAWVVLQAYRLWQREGVCPPVIGAAGAVICTTIDQLDDYRTGYRLSRYVAETGRAHGYRAETAVARYMYLYLAAHWFEPLEEIADAGPQARDDLLAAGDGLVAGLSSVRQAAALFDTADSLETVAEEITAALAAAEHTGNRTAALSLIGYRDLVRGLREPEPEPEPPEPEGLHTYPPALAGHHVNRALAALLRDDPAALDEHSAAAMRHHGAIRGFYVSALARLVRCLSLTARLRDGDHTVTGELGELRDWLAARAGDAPRNFRPLLHLVDAERSWARGDPDTAARHFDAGLDEVTGRPWHRALLAERAARFHLERGMAHTGHRLLIEARDTYRDWGAGGPLSRLETGHPFLRATAGESGSGAGADRIDLVAILRATRALSSATSLSGLEDQVGDVLSAMTGATHVRLVLPNHTGAGTDRLASAVRYVLRTGKPLLVADATRDARFAGEPYLAGLGTCALLAVPIPSRDAGGAVLLLENHRQDGVFATDRLEAVRLIAGQLAVSLDNALLYDSLEDTVRVRTADLADRHRELEAANQLKADLIGMLGHEINNPLAMMLGNLDLALAEDDLPGGTRQIVGKVHRTTQRLAVIVQEVLDLVSLDAGRLMAAPVPVRVAEHVDAALVATATGRVPVVCPPDLEAMVQPGHLDQILTNLISNAAKYGGGVTAIVARRRGPDVTVEVRDEGPGVPPEFRDRLFDRFARAESTAGTVTGTGLGLYIVRELARANGGDVDHHPGENGGSTFVLRMRSVPPDPPG</sequence>
<dbReference type="InterPro" id="IPR011009">
    <property type="entry name" value="Kinase-like_dom_sf"/>
</dbReference>
<dbReference type="EMBL" id="BOMG01000023">
    <property type="protein sequence ID" value="GID52768.1"/>
    <property type="molecule type" value="Genomic_DNA"/>
</dbReference>
<dbReference type="Proteomes" id="UP000612282">
    <property type="component" value="Unassembled WGS sequence"/>
</dbReference>
<dbReference type="PROSITE" id="PS00109">
    <property type="entry name" value="PROTEIN_KINASE_TYR"/>
    <property type="match status" value="1"/>
</dbReference>
<feature type="compositionally biased region" description="Basic and acidic residues" evidence="7">
    <location>
        <begin position="252"/>
        <end position="271"/>
    </location>
</feature>
<dbReference type="PANTHER" id="PTHR43642:SF1">
    <property type="entry name" value="HYBRID SIGNAL TRANSDUCTION HISTIDINE KINASE G"/>
    <property type="match status" value="1"/>
</dbReference>
<dbReference type="Gene3D" id="3.30.565.10">
    <property type="entry name" value="Histidine kinase-like ATPase, C-terminal domain"/>
    <property type="match status" value="1"/>
</dbReference>
<dbReference type="CDD" id="cd14014">
    <property type="entry name" value="STKc_PknB_like"/>
    <property type="match status" value="1"/>
</dbReference>
<comment type="catalytic activity">
    <reaction evidence="1">
        <text>ATP + protein L-histidine = ADP + protein N-phospho-L-histidine.</text>
        <dbReference type="EC" id="2.7.13.3"/>
    </reaction>
</comment>
<evidence type="ECO:0000313" key="11">
    <source>
        <dbReference type="Proteomes" id="UP000612282"/>
    </source>
</evidence>
<organism evidence="10 11">
    <name type="scientific">Actinoplanes couchii</name>
    <dbReference type="NCBI Taxonomy" id="403638"/>
    <lineage>
        <taxon>Bacteria</taxon>
        <taxon>Bacillati</taxon>
        <taxon>Actinomycetota</taxon>
        <taxon>Actinomycetes</taxon>
        <taxon>Micromonosporales</taxon>
        <taxon>Micromonosporaceae</taxon>
        <taxon>Actinoplanes</taxon>
    </lineage>
</organism>
<dbReference type="Pfam" id="PF13191">
    <property type="entry name" value="AAA_16"/>
    <property type="match status" value="1"/>
</dbReference>
<evidence type="ECO:0000313" key="10">
    <source>
        <dbReference type="EMBL" id="GID52768.1"/>
    </source>
</evidence>
<accession>A0ABQ3X2M5</accession>
<dbReference type="SMART" id="SM00387">
    <property type="entry name" value="HATPase_c"/>
    <property type="match status" value="1"/>
</dbReference>
<evidence type="ECO:0000259" key="8">
    <source>
        <dbReference type="PROSITE" id="PS50011"/>
    </source>
</evidence>
<feature type="region of interest" description="Disordered" evidence="7">
    <location>
        <begin position="1597"/>
        <end position="1625"/>
    </location>
</feature>
<dbReference type="EC" id="2.7.13.3" evidence="3"/>
<dbReference type="InterPro" id="IPR029016">
    <property type="entry name" value="GAF-like_dom_sf"/>
</dbReference>
<dbReference type="SMART" id="SM00388">
    <property type="entry name" value="HisKA"/>
    <property type="match status" value="1"/>
</dbReference>
<feature type="domain" description="Histidine kinase" evidence="9">
    <location>
        <begin position="1413"/>
        <end position="1620"/>
    </location>
</feature>
<dbReference type="InterPro" id="IPR027417">
    <property type="entry name" value="P-loop_NTPase"/>
</dbReference>
<evidence type="ECO:0000256" key="5">
    <source>
        <dbReference type="ARBA" id="ARBA00022777"/>
    </source>
</evidence>